<keyword evidence="10" id="KW-0675">Receptor</keyword>
<dbReference type="InterPro" id="IPR044860">
    <property type="entry name" value="Methusela_ecto_dom_1"/>
</dbReference>
<dbReference type="Gene3D" id="2.30.160.11">
    <property type="match status" value="1"/>
</dbReference>
<keyword evidence="18" id="KW-1185">Reference proteome</keyword>
<dbReference type="InterPro" id="IPR017981">
    <property type="entry name" value="GPCR_2-like_7TM"/>
</dbReference>
<dbReference type="CDD" id="cd00251">
    <property type="entry name" value="Mth_Ecto"/>
    <property type="match status" value="1"/>
</dbReference>
<organism evidence="18">
    <name type="scientific">Drosophila grimshawi</name>
    <name type="common">Hawaiian fruit fly</name>
    <name type="synonym">Idiomyia grimshawi</name>
    <dbReference type="NCBI Taxonomy" id="7222"/>
    <lineage>
        <taxon>Eukaryota</taxon>
        <taxon>Metazoa</taxon>
        <taxon>Ecdysozoa</taxon>
        <taxon>Arthropoda</taxon>
        <taxon>Hexapoda</taxon>
        <taxon>Insecta</taxon>
        <taxon>Pterygota</taxon>
        <taxon>Neoptera</taxon>
        <taxon>Endopterygota</taxon>
        <taxon>Diptera</taxon>
        <taxon>Brachycera</taxon>
        <taxon>Muscomorpha</taxon>
        <taxon>Ephydroidea</taxon>
        <taxon>Drosophilidae</taxon>
        <taxon>Drosophila</taxon>
        <taxon>Hawaiian Drosophila</taxon>
    </lineage>
</organism>
<dbReference type="SUPFAM" id="SSF81321">
    <property type="entry name" value="Family A G protein-coupled receptor-like"/>
    <property type="match status" value="1"/>
</dbReference>
<dbReference type="PhylomeDB" id="B4J2C6"/>
<dbReference type="OMA" id="SMNFDLW"/>
<keyword evidence="7" id="KW-0297">G-protein coupled receptor</keyword>
<dbReference type="OrthoDB" id="6134459at2759"/>
<dbReference type="PROSITE" id="PS50261">
    <property type="entry name" value="G_PROTEIN_RECEP_F2_4"/>
    <property type="match status" value="1"/>
</dbReference>
<keyword evidence="3" id="KW-1003">Cell membrane</keyword>
<dbReference type="eggNOG" id="KOG4193">
    <property type="taxonomic scope" value="Eukaryota"/>
</dbReference>
<keyword evidence="9" id="KW-1015">Disulfide bond</keyword>
<dbReference type="CDD" id="cd15039">
    <property type="entry name" value="7tmB3_Methuselah-like"/>
    <property type="match status" value="1"/>
</dbReference>
<evidence type="ECO:0000256" key="14">
    <source>
        <dbReference type="SAM" id="Phobius"/>
    </source>
</evidence>
<dbReference type="SUPFAM" id="SSF63877">
    <property type="entry name" value="Methuselah ectodomain"/>
    <property type="match status" value="1"/>
</dbReference>
<evidence type="ECO:0000256" key="1">
    <source>
        <dbReference type="ARBA" id="ARBA00004651"/>
    </source>
</evidence>
<keyword evidence="4 14" id="KW-0812">Transmembrane</keyword>
<evidence type="ECO:0000256" key="3">
    <source>
        <dbReference type="ARBA" id="ARBA00022475"/>
    </source>
</evidence>
<proteinExistence type="inferred from homology"/>
<dbReference type="InterPro" id="IPR036272">
    <property type="entry name" value="Methuselah_N_sf"/>
</dbReference>
<dbReference type="Pfam" id="PF00002">
    <property type="entry name" value="7tm_2"/>
    <property type="match status" value="1"/>
</dbReference>
<evidence type="ECO:0000256" key="6">
    <source>
        <dbReference type="ARBA" id="ARBA00022989"/>
    </source>
</evidence>
<feature type="transmembrane region" description="Helical" evidence="14">
    <location>
        <begin position="425"/>
        <end position="445"/>
    </location>
</feature>
<dbReference type="EMBL" id="CH916366">
    <property type="protein sequence ID" value="EDV95985.1"/>
    <property type="molecule type" value="Genomic_DNA"/>
</dbReference>
<reference evidence="17 18" key="1">
    <citation type="journal article" date="2007" name="Nature">
        <title>Evolution of genes and genomes on the Drosophila phylogeny.</title>
        <authorList>
            <consortium name="Drosophila 12 Genomes Consortium"/>
            <person name="Clark A.G."/>
            <person name="Eisen M.B."/>
            <person name="Smith D.R."/>
            <person name="Bergman C.M."/>
            <person name="Oliver B."/>
            <person name="Markow T.A."/>
            <person name="Kaufman T.C."/>
            <person name="Kellis M."/>
            <person name="Gelbart W."/>
            <person name="Iyer V.N."/>
            <person name="Pollard D.A."/>
            <person name="Sackton T.B."/>
            <person name="Larracuente A.M."/>
            <person name="Singh N.D."/>
            <person name="Abad J.P."/>
            <person name="Abt D.N."/>
            <person name="Adryan B."/>
            <person name="Aguade M."/>
            <person name="Akashi H."/>
            <person name="Anderson W.W."/>
            <person name="Aquadro C.F."/>
            <person name="Ardell D.H."/>
            <person name="Arguello R."/>
            <person name="Artieri C.G."/>
            <person name="Barbash D.A."/>
            <person name="Barker D."/>
            <person name="Barsanti P."/>
            <person name="Batterham P."/>
            <person name="Batzoglou S."/>
            <person name="Begun D."/>
            <person name="Bhutkar A."/>
            <person name="Blanco E."/>
            <person name="Bosak S.A."/>
            <person name="Bradley R.K."/>
            <person name="Brand A.D."/>
            <person name="Brent M.R."/>
            <person name="Brooks A.N."/>
            <person name="Brown R.H."/>
            <person name="Butlin R.K."/>
            <person name="Caggese C."/>
            <person name="Calvi B.R."/>
            <person name="Bernardo de Carvalho A."/>
            <person name="Caspi A."/>
            <person name="Castrezana S."/>
            <person name="Celniker S.E."/>
            <person name="Chang J.L."/>
            <person name="Chapple C."/>
            <person name="Chatterji S."/>
            <person name="Chinwalla A."/>
            <person name="Civetta A."/>
            <person name="Clifton S.W."/>
            <person name="Comeron J.M."/>
            <person name="Costello J.C."/>
            <person name="Coyne J.A."/>
            <person name="Daub J."/>
            <person name="David R.G."/>
            <person name="Delcher A.L."/>
            <person name="Delehaunty K."/>
            <person name="Do C.B."/>
            <person name="Ebling H."/>
            <person name="Edwards K."/>
            <person name="Eickbush T."/>
            <person name="Evans J.D."/>
            <person name="Filipski A."/>
            <person name="Findeiss S."/>
            <person name="Freyhult E."/>
            <person name="Fulton L."/>
            <person name="Fulton R."/>
            <person name="Garcia A.C."/>
            <person name="Gardiner A."/>
            <person name="Garfield D.A."/>
            <person name="Garvin B.E."/>
            <person name="Gibson G."/>
            <person name="Gilbert D."/>
            <person name="Gnerre S."/>
            <person name="Godfrey J."/>
            <person name="Good R."/>
            <person name="Gotea V."/>
            <person name="Gravely B."/>
            <person name="Greenberg A.J."/>
            <person name="Griffiths-Jones S."/>
            <person name="Gross S."/>
            <person name="Guigo R."/>
            <person name="Gustafson E.A."/>
            <person name="Haerty W."/>
            <person name="Hahn M.W."/>
            <person name="Halligan D.L."/>
            <person name="Halpern A.L."/>
            <person name="Halter G.M."/>
            <person name="Han M.V."/>
            <person name="Heger A."/>
            <person name="Hillier L."/>
            <person name="Hinrichs A.S."/>
            <person name="Holmes I."/>
            <person name="Hoskins R.A."/>
            <person name="Hubisz M.J."/>
            <person name="Hultmark D."/>
            <person name="Huntley M.A."/>
            <person name="Jaffe D.B."/>
            <person name="Jagadeeshan S."/>
            <person name="Jeck W.R."/>
            <person name="Johnson J."/>
            <person name="Jones C.D."/>
            <person name="Jordan W.C."/>
            <person name="Karpen G.H."/>
            <person name="Kataoka E."/>
            <person name="Keightley P.D."/>
            <person name="Kheradpour P."/>
            <person name="Kirkness E.F."/>
            <person name="Koerich L.B."/>
            <person name="Kristiansen K."/>
            <person name="Kudrna D."/>
            <person name="Kulathinal R.J."/>
            <person name="Kumar S."/>
            <person name="Kwok R."/>
            <person name="Lander E."/>
            <person name="Langley C.H."/>
            <person name="Lapoint R."/>
            <person name="Lazzaro B.P."/>
            <person name="Lee S.J."/>
            <person name="Levesque L."/>
            <person name="Li R."/>
            <person name="Lin C.F."/>
            <person name="Lin M.F."/>
            <person name="Lindblad-Toh K."/>
            <person name="Llopart A."/>
            <person name="Long M."/>
            <person name="Low L."/>
            <person name="Lozovsky E."/>
            <person name="Lu J."/>
            <person name="Luo M."/>
            <person name="Machado C.A."/>
            <person name="Makalowski W."/>
            <person name="Marzo M."/>
            <person name="Matsuda M."/>
            <person name="Matzkin L."/>
            <person name="McAllister B."/>
            <person name="McBride C.S."/>
            <person name="McKernan B."/>
            <person name="McKernan K."/>
            <person name="Mendez-Lago M."/>
            <person name="Minx P."/>
            <person name="Mollenhauer M.U."/>
            <person name="Montooth K."/>
            <person name="Mount S.M."/>
            <person name="Mu X."/>
            <person name="Myers E."/>
            <person name="Negre B."/>
            <person name="Newfeld S."/>
            <person name="Nielsen R."/>
            <person name="Noor M.A."/>
            <person name="O'Grady P."/>
            <person name="Pachter L."/>
            <person name="Papaceit M."/>
            <person name="Parisi M.J."/>
            <person name="Parisi M."/>
            <person name="Parts L."/>
            <person name="Pedersen J.S."/>
            <person name="Pesole G."/>
            <person name="Phillippy A.M."/>
            <person name="Ponting C.P."/>
            <person name="Pop M."/>
            <person name="Porcelli D."/>
            <person name="Powell J.R."/>
            <person name="Prohaska S."/>
            <person name="Pruitt K."/>
            <person name="Puig M."/>
            <person name="Quesneville H."/>
            <person name="Ram K.R."/>
            <person name="Rand D."/>
            <person name="Rasmussen M.D."/>
            <person name="Reed L.K."/>
            <person name="Reenan R."/>
            <person name="Reily A."/>
            <person name="Remington K.A."/>
            <person name="Rieger T.T."/>
            <person name="Ritchie M.G."/>
            <person name="Robin C."/>
            <person name="Rogers Y.H."/>
            <person name="Rohde C."/>
            <person name="Rozas J."/>
            <person name="Rubenfield M.J."/>
            <person name="Ruiz A."/>
            <person name="Russo S."/>
            <person name="Salzberg S.L."/>
            <person name="Sanchez-Gracia A."/>
            <person name="Saranga D.J."/>
            <person name="Sato H."/>
            <person name="Schaeffer S.W."/>
            <person name="Schatz M.C."/>
            <person name="Schlenke T."/>
            <person name="Schwartz R."/>
            <person name="Segarra C."/>
            <person name="Singh R.S."/>
            <person name="Sirot L."/>
            <person name="Sirota M."/>
            <person name="Sisneros N.B."/>
            <person name="Smith C.D."/>
            <person name="Smith T.F."/>
            <person name="Spieth J."/>
            <person name="Stage D.E."/>
            <person name="Stark A."/>
            <person name="Stephan W."/>
            <person name="Strausberg R.L."/>
            <person name="Strempel S."/>
            <person name="Sturgill D."/>
            <person name="Sutton G."/>
            <person name="Sutton G.G."/>
            <person name="Tao W."/>
            <person name="Teichmann S."/>
            <person name="Tobari Y.N."/>
            <person name="Tomimura Y."/>
            <person name="Tsolas J.M."/>
            <person name="Valente V.L."/>
            <person name="Venter E."/>
            <person name="Venter J.C."/>
            <person name="Vicario S."/>
            <person name="Vieira F.G."/>
            <person name="Vilella A.J."/>
            <person name="Villasante A."/>
            <person name="Walenz B."/>
            <person name="Wang J."/>
            <person name="Wasserman M."/>
            <person name="Watts T."/>
            <person name="Wilson D."/>
            <person name="Wilson R.K."/>
            <person name="Wing R.A."/>
            <person name="Wolfner M.F."/>
            <person name="Wong A."/>
            <person name="Wong G.K."/>
            <person name="Wu C.I."/>
            <person name="Wu G."/>
            <person name="Yamamoto D."/>
            <person name="Yang H.P."/>
            <person name="Yang S.P."/>
            <person name="Yorke J.A."/>
            <person name="Yoshida K."/>
            <person name="Zdobnov E."/>
            <person name="Zhang P."/>
            <person name="Zhang Y."/>
            <person name="Zimin A.V."/>
            <person name="Baldwin J."/>
            <person name="Abdouelleil A."/>
            <person name="Abdulkadir J."/>
            <person name="Abebe A."/>
            <person name="Abera B."/>
            <person name="Abreu J."/>
            <person name="Acer S.C."/>
            <person name="Aftuck L."/>
            <person name="Alexander A."/>
            <person name="An P."/>
            <person name="Anderson E."/>
            <person name="Anderson S."/>
            <person name="Arachi H."/>
            <person name="Azer M."/>
            <person name="Bachantsang P."/>
            <person name="Barry A."/>
            <person name="Bayul T."/>
            <person name="Berlin A."/>
            <person name="Bessette D."/>
            <person name="Bloom T."/>
            <person name="Blye J."/>
            <person name="Boguslavskiy L."/>
            <person name="Bonnet C."/>
            <person name="Boukhgalter B."/>
            <person name="Bourzgui I."/>
            <person name="Brown A."/>
            <person name="Cahill P."/>
            <person name="Channer S."/>
            <person name="Cheshatsang Y."/>
            <person name="Chuda L."/>
            <person name="Citroen M."/>
            <person name="Collymore A."/>
            <person name="Cooke P."/>
            <person name="Costello M."/>
            <person name="D'Aco K."/>
            <person name="Daza R."/>
            <person name="De Haan G."/>
            <person name="DeGray S."/>
            <person name="DeMaso C."/>
            <person name="Dhargay N."/>
            <person name="Dooley K."/>
            <person name="Dooley E."/>
            <person name="Doricent M."/>
            <person name="Dorje P."/>
            <person name="Dorjee K."/>
            <person name="Dupes A."/>
            <person name="Elong R."/>
            <person name="Falk J."/>
            <person name="Farina A."/>
            <person name="Faro S."/>
            <person name="Ferguson D."/>
            <person name="Fisher S."/>
            <person name="Foley C.D."/>
            <person name="Franke A."/>
            <person name="Friedrich D."/>
            <person name="Gadbois L."/>
            <person name="Gearin G."/>
            <person name="Gearin C.R."/>
            <person name="Giannoukos G."/>
            <person name="Goode T."/>
            <person name="Graham J."/>
            <person name="Grandbois E."/>
            <person name="Grewal S."/>
            <person name="Gyaltsen K."/>
            <person name="Hafez N."/>
            <person name="Hagos B."/>
            <person name="Hall J."/>
            <person name="Henson C."/>
            <person name="Hollinger A."/>
            <person name="Honan T."/>
            <person name="Huard M.D."/>
            <person name="Hughes L."/>
            <person name="Hurhula B."/>
            <person name="Husby M.E."/>
            <person name="Kamat A."/>
            <person name="Kanga B."/>
            <person name="Kashin S."/>
            <person name="Khazanovich D."/>
            <person name="Kisner P."/>
            <person name="Lance K."/>
            <person name="Lara M."/>
            <person name="Lee W."/>
            <person name="Lennon N."/>
            <person name="Letendre F."/>
            <person name="LeVine R."/>
            <person name="Lipovsky A."/>
            <person name="Liu X."/>
            <person name="Liu J."/>
            <person name="Liu S."/>
            <person name="Lokyitsang T."/>
            <person name="Lokyitsang Y."/>
            <person name="Lubonja R."/>
            <person name="Lui A."/>
            <person name="MacDonald P."/>
            <person name="Magnisalis V."/>
            <person name="Maru K."/>
            <person name="Matthews C."/>
            <person name="McCusker W."/>
            <person name="McDonough S."/>
            <person name="Mehta T."/>
            <person name="Meldrim J."/>
            <person name="Meneus L."/>
            <person name="Mihai O."/>
            <person name="Mihalev A."/>
            <person name="Mihova T."/>
            <person name="Mittelman R."/>
            <person name="Mlenga V."/>
            <person name="Montmayeur A."/>
            <person name="Mulrain L."/>
            <person name="Navidi A."/>
            <person name="Naylor J."/>
            <person name="Negash T."/>
            <person name="Nguyen T."/>
            <person name="Nguyen N."/>
            <person name="Nicol R."/>
            <person name="Norbu C."/>
            <person name="Norbu N."/>
            <person name="Novod N."/>
            <person name="O'Neill B."/>
            <person name="Osman S."/>
            <person name="Markiewicz E."/>
            <person name="Oyono O.L."/>
            <person name="Patti C."/>
            <person name="Phunkhang P."/>
            <person name="Pierre F."/>
            <person name="Priest M."/>
            <person name="Raghuraman S."/>
            <person name="Rege F."/>
            <person name="Reyes R."/>
            <person name="Rise C."/>
            <person name="Rogov P."/>
            <person name="Ross K."/>
            <person name="Ryan E."/>
            <person name="Settipalli S."/>
            <person name="Shea T."/>
            <person name="Sherpa N."/>
            <person name="Shi L."/>
            <person name="Shih D."/>
            <person name="Sparrow T."/>
            <person name="Spaulding J."/>
            <person name="Stalker J."/>
            <person name="Stange-Thomann N."/>
            <person name="Stavropoulos S."/>
            <person name="Stone C."/>
            <person name="Strader C."/>
            <person name="Tesfaye S."/>
            <person name="Thomson T."/>
            <person name="Thoulutsang Y."/>
            <person name="Thoulutsang D."/>
            <person name="Topham K."/>
            <person name="Topping I."/>
            <person name="Tsamla T."/>
            <person name="Vassiliev H."/>
            <person name="Vo A."/>
            <person name="Wangchuk T."/>
            <person name="Wangdi T."/>
            <person name="Weiand M."/>
            <person name="Wilkinson J."/>
            <person name="Wilson A."/>
            <person name="Yadav S."/>
            <person name="Young G."/>
            <person name="Yu Q."/>
            <person name="Zembek L."/>
            <person name="Zhong D."/>
            <person name="Zimmer A."/>
            <person name="Zwirko Z."/>
            <person name="Jaffe D.B."/>
            <person name="Alvarez P."/>
            <person name="Brockman W."/>
            <person name="Butler J."/>
            <person name="Chin C."/>
            <person name="Gnerre S."/>
            <person name="Grabherr M."/>
            <person name="Kleber M."/>
            <person name="Mauceli E."/>
            <person name="MacCallum I."/>
        </authorList>
    </citation>
    <scope>NUCLEOTIDE SEQUENCE [LARGE SCALE GENOMIC DNA]</scope>
    <source>
        <strain evidence="18">Tucson 15287-2541.00</strain>
    </source>
</reference>
<comment type="similarity">
    <text evidence="2">Belongs to the G-protein coupled receptor 2 family. Mth subfamily.</text>
</comment>
<comment type="subcellular location">
    <subcellularLocation>
        <location evidence="1">Cell membrane</location>
        <topology evidence="1">Multi-pass membrane protein</topology>
    </subcellularLocation>
</comment>
<feature type="transmembrane region" description="Helical" evidence="14">
    <location>
        <begin position="280"/>
        <end position="299"/>
    </location>
</feature>
<evidence type="ECO:0000256" key="4">
    <source>
        <dbReference type="ARBA" id="ARBA00022692"/>
    </source>
</evidence>
<keyword evidence="8 14" id="KW-0472">Membrane</keyword>
<dbReference type="InterPro" id="IPR010596">
    <property type="entry name" value="Methuselah_N_dom"/>
</dbReference>
<dbReference type="PANTHER" id="PTHR47154">
    <property type="entry name" value="G-PROTEIN COUPLED RECEPTOR MTH-RELATED"/>
    <property type="match status" value="1"/>
</dbReference>
<evidence type="ECO:0000256" key="15">
    <source>
        <dbReference type="SAM" id="SignalP"/>
    </source>
</evidence>
<dbReference type="InterPro" id="IPR051384">
    <property type="entry name" value="Mth_GPCR"/>
</dbReference>
<evidence type="ECO:0000313" key="17">
    <source>
        <dbReference type="EMBL" id="EDV95985.1"/>
    </source>
</evidence>
<protein>
    <submittedName>
        <fullName evidence="17">GH16001</fullName>
    </submittedName>
</protein>
<feature type="domain" description="G-protein coupled receptors family 2 profile 2" evidence="16">
    <location>
        <begin position="210"/>
        <end position="480"/>
    </location>
</feature>
<evidence type="ECO:0000313" key="18">
    <source>
        <dbReference type="Proteomes" id="UP000001070"/>
    </source>
</evidence>
<evidence type="ECO:0000256" key="13">
    <source>
        <dbReference type="SAM" id="MobiDB-lite"/>
    </source>
</evidence>
<feature type="transmembrane region" description="Helical" evidence="14">
    <location>
        <begin position="457"/>
        <end position="478"/>
    </location>
</feature>
<evidence type="ECO:0000256" key="12">
    <source>
        <dbReference type="ARBA" id="ARBA00023224"/>
    </source>
</evidence>
<dbReference type="HOGENOM" id="CLU_002753_3_0_1"/>
<dbReference type="GO" id="GO:0008528">
    <property type="term" value="F:G protein-coupled peptide receptor activity"/>
    <property type="evidence" value="ECO:0007669"/>
    <property type="project" value="TreeGrafter"/>
</dbReference>
<feature type="transmembrane region" description="Helical" evidence="14">
    <location>
        <begin position="319"/>
        <end position="340"/>
    </location>
</feature>
<evidence type="ECO:0000256" key="5">
    <source>
        <dbReference type="ARBA" id="ARBA00022729"/>
    </source>
</evidence>
<feature type="transmembrane region" description="Helical" evidence="14">
    <location>
        <begin position="241"/>
        <end position="260"/>
    </location>
</feature>
<feature type="transmembrane region" description="Helical" evidence="14">
    <location>
        <begin position="212"/>
        <end position="234"/>
    </location>
</feature>
<dbReference type="InterPro" id="IPR000832">
    <property type="entry name" value="GPCR_2_secretin-like"/>
</dbReference>
<feature type="region of interest" description="Disordered" evidence="13">
    <location>
        <begin position="492"/>
        <end position="528"/>
    </location>
</feature>
<name>B4J2C6_DROGR</name>
<keyword evidence="12" id="KW-0807">Transducer</keyword>
<feature type="compositionally biased region" description="Low complexity" evidence="13">
    <location>
        <begin position="492"/>
        <end position="523"/>
    </location>
</feature>
<feature type="signal peptide" evidence="15">
    <location>
        <begin position="1"/>
        <end position="17"/>
    </location>
</feature>
<dbReference type="Gene3D" id="2.170.180.11">
    <property type="entry name" value="Methuselah ectodomain, domain 2"/>
    <property type="match status" value="1"/>
</dbReference>
<keyword evidence="6 14" id="KW-1133">Transmembrane helix</keyword>
<dbReference type="GO" id="GO:0005886">
    <property type="term" value="C:plasma membrane"/>
    <property type="evidence" value="ECO:0007669"/>
    <property type="project" value="UniProtKB-SubCell"/>
</dbReference>
<dbReference type="Proteomes" id="UP000001070">
    <property type="component" value="Unassembled WGS sequence"/>
</dbReference>
<dbReference type="AlphaFoldDB" id="B4J2C6"/>
<evidence type="ECO:0000259" key="16">
    <source>
        <dbReference type="PROSITE" id="PS50261"/>
    </source>
</evidence>
<dbReference type="InterPro" id="IPR023311">
    <property type="entry name" value="Methusela_ecto_dom_2"/>
</dbReference>
<sequence length="628" mass="70959">MWGSVLLMLIVINFVVSDIPECDYFDTVDLRESTRYPNGSFQYENLIIPAEQTGEYDYEILVDGEKESVKKHLRGCACKLGACVRFCCHKNLFLVQDQRTCSGDISRAVDFDPYVSITQSDGKQVIKHILDDFIVQRHLPVPCAAHHHMDAENDKNHNWTLFEDGTLQRHSDKINMSKQEYCLQPHPIKTGENETIITLVPHMCAVTVPSQWLQHILRVLSIIFLILTIIVYLSLSKLRNLHGYCFICYMICIALAFALLQVDSWGDDWTLAGCMVNGYVGYFAVMAGFLWLTVISYDLWTCFRSNNYNIQRYTPKYRFLIYSIYAWGVAALLTITVIVLDQVLDVDDEDQTLWRPGVAFYSCWVNTMDWSAMLYFYGPMALQIIFNLIMFTLTARGILRVKRELHSVATKSEKSQKFDQQTYTLFVRLFVIMGVAWTFEIFSYLAARLEWSPLEKIFEIFDCINCAQGIIIFGMFVVKRRVLKLILSRNRSSSNRSSSSRNISSRISSSRSSSSWSSSSSSSTPAPSLAFRPSAIAIVVATTSAIVHSFAGAVSSIVPPHVSICIPCAIATSANSLISTTSASFPVCCRETKELVVDGDNLPITYVQDVRDTAEHECGPQKAPDKRG</sequence>
<gene>
    <name evidence="17" type="primary">Dgri\GH16001</name>
    <name evidence="17" type="ORF">Dgri_GH16001</name>
</gene>
<keyword evidence="11" id="KW-0325">Glycoprotein</keyword>
<dbReference type="FunFam" id="2.30.160.11:FF:000001">
    <property type="entry name" value="G-protein coupled receptor Mth"/>
    <property type="match status" value="1"/>
</dbReference>
<dbReference type="InParanoid" id="B4J2C6"/>
<evidence type="ECO:0000256" key="9">
    <source>
        <dbReference type="ARBA" id="ARBA00023157"/>
    </source>
</evidence>
<keyword evidence="5 15" id="KW-0732">Signal</keyword>
<dbReference type="PANTHER" id="PTHR47154:SF2">
    <property type="entry name" value="G-PROTEIN COUPLED RECEPTOR MTH-RELATED"/>
    <property type="match status" value="1"/>
</dbReference>
<evidence type="ECO:0000256" key="7">
    <source>
        <dbReference type="ARBA" id="ARBA00023040"/>
    </source>
</evidence>
<evidence type="ECO:0000256" key="11">
    <source>
        <dbReference type="ARBA" id="ARBA00023180"/>
    </source>
</evidence>
<feature type="chain" id="PRO_5002811245" evidence="15">
    <location>
        <begin position="18"/>
        <end position="628"/>
    </location>
</feature>
<feature type="transmembrane region" description="Helical" evidence="14">
    <location>
        <begin position="374"/>
        <end position="393"/>
    </location>
</feature>
<evidence type="ECO:0000256" key="2">
    <source>
        <dbReference type="ARBA" id="ARBA00008979"/>
    </source>
</evidence>
<evidence type="ECO:0000256" key="10">
    <source>
        <dbReference type="ARBA" id="ARBA00023170"/>
    </source>
</evidence>
<evidence type="ECO:0000256" key="8">
    <source>
        <dbReference type="ARBA" id="ARBA00023136"/>
    </source>
</evidence>
<accession>B4J2C6</accession>
<dbReference type="Pfam" id="PF06652">
    <property type="entry name" value="Methuselah_N"/>
    <property type="match status" value="1"/>
</dbReference>
<dbReference type="FunCoup" id="B4J2C6">
    <property type="interactions" value="94"/>
</dbReference>
<dbReference type="GO" id="GO:0007166">
    <property type="term" value="P:cell surface receptor signaling pathway"/>
    <property type="evidence" value="ECO:0007669"/>
    <property type="project" value="InterPro"/>
</dbReference>
<dbReference type="Gene3D" id="1.20.1070.10">
    <property type="entry name" value="Rhodopsin 7-helix transmembrane proteins"/>
    <property type="match status" value="1"/>
</dbReference>